<proteinExistence type="inferred from homology"/>
<dbReference type="OrthoDB" id="2219495at2759"/>
<evidence type="ECO:0000256" key="3">
    <source>
        <dbReference type="ARBA" id="ARBA00022630"/>
    </source>
</evidence>
<evidence type="ECO:0000256" key="4">
    <source>
        <dbReference type="ARBA" id="ARBA00022827"/>
    </source>
</evidence>
<evidence type="ECO:0000256" key="6">
    <source>
        <dbReference type="SAM" id="Phobius"/>
    </source>
</evidence>
<keyword evidence="5" id="KW-0560">Oxidoreductase</keyword>
<keyword evidence="6" id="KW-0472">Membrane</keyword>
<organism evidence="8 9">
    <name type="scientific">Clonostachys solani</name>
    <dbReference type="NCBI Taxonomy" id="160281"/>
    <lineage>
        <taxon>Eukaryota</taxon>
        <taxon>Fungi</taxon>
        <taxon>Dikarya</taxon>
        <taxon>Ascomycota</taxon>
        <taxon>Pezizomycotina</taxon>
        <taxon>Sordariomycetes</taxon>
        <taxon>Hypocreomycetidae</taxon>
        <taxon>Hypocreales</taxon>
        <taxon>Bionectriaceae</taxon>
        <taxon>Clonostachys</taxon>
    </lineage>
</organism>
<keyword evidence="3" id="KW-0285">Flavoprotein</keyword>
<keyword evidence="6" id="KW-0812">Transmembrane</keyword>
<dbReference type="InterPro" id="IPR045170">
    <property type="entry name" value="MTOX"/>
</dbReference>
<dbReference type="SUPFAM" id="SSF51905">
    <property type="entry name" value="FAD/NAD(P)-binding domain"/>
    <property type="match status" value="1"/>
</dbReference>
<dbReference type="PANTHER" id="PTHR10961:SF37">
    <property type="entry name" value="FAD DEPENDENT OXIDOREDUCTASE DOMAIN-CONTAINING PROTEIN"/>
    <property type="match status" value="1"/>
</dbReference>
<dbReference type="GO" id="GO:0008115">
    <property type="term" value="F:sarcosine oxidase activity"/>
    <property type="evidence" value="ECO:0007669"/>
    <property type="project" value="TreeGrafter"/>
</dbReference>
<evidence type="ECO:0000256" key="2">
    <source>
        <dbReference type="ARBA" id="ARBA00010989"/>
    </source>
</evidence>
<dbReference type="Gene3D" id="3.30.9.10">
    <property type="entry name" value="D-Amino Acid Oxidase, subunit A, domain 2"/>
    <property type="match status" value="1"/>
</dbReference>
<feature type="transmembrane region" description="Helical" evidence="6">
    <location>
        <begin position="6"/>
        <end position="25"/>
    </location>
</feature>
<dbReference type="GO" id="GO:0050660">
    <property type="term" value="F:flavin adenine dinucleotide binding"/>
    <property type="evidence" value="ECO:0007669"/>
    <property type="project" value="InterPro"/>
</dbReference>
<dbReference type="InterPro" id="IPR036188">
    <property type="entry name" value="FAD/NAD-bd_sf"/>
</dbReference>
<comment type="cofactor">
    <cofactor evidence="1">
        <name>FAD</name>
        <dbReference type="ChEBI" id="CHEBI:57692"/>
    </cofactor>
</comment>
<dbReference type="GO" id="GO:0051698">
    <property type="term" value="F:saccharopine oxidase activity"/>
    <property type="evidence" value="ECO:0007669"/>
    <property type="project" value="TreeGrafter"/>
</dbReference>
<keyword evidence="6" id="KW-1133">Transmembrane helix</keyword>
<keyword evidence="4" id="KW-0274">FAD</keyword>
<evidence type="ECO:0000256" key="5">
    <source>
        <dbReference type="ARBA" id="ARBA00023002"/>
    </source>
</evidence>
<comment type="similarity">
    <text evidence="2">Belongs to the MSOX/MTOX family.</text>
</comment>
<dbReference type="PANTHER" id="PTHR10961">
    <property type="entry name" value="PEROXISOMAL SARCOSINE OXIDASE"/>
    <property type="match status" value="1"/>
</dbReference>
<accession>A0A9N9ZMU8</accession>
<gene>
    <name evidence="8" type="ORF">CSOL1703_00008533</name>
</gene>
<dbReference type="InterPro" id="IPR006076">
    <property type="entry name" value="FAD-dep_OxRdtase"/>
</dbReference>
<keyword evidence="9" id="KW-1185">Reference proteome</keyword>
<dbReference type="Pfam" id="PF01266">
    <property type="entry name" value="DAO"/>
    <property type="match status" value="1"/>
</dbReference>
<feature type="domain" description="FAD dependent oxidoreductase" evidence="7">
    <location>
        <begin position="8"/>
        <end position="414"/>
    </location>
</feature>
<evidence type="ECO:0000259" key="7">
    <source>
        <dbReference type="Pfam" id="PF01266"/>
    </source>
</evidence>
<comment type="caution">
    <text evidence="8">The sequence shown here is derived from an EMBL/GenBank/DDBJ whole genome shotgun (WGS) entry which is preliminary data.</text>
</comment>
<evidence type="ECO:0000313" key="8">
    <source>
        <dbReference type="EMBL" id="CAH0058055.1"/>
    </source>
</evidence>
<reference evidence="9" key="1">
    <citation type="submission" date="2019-06" db="EMBL/GenBank/DDBJ databases">
        <authorList>
            <person name="Broberg M."/>
        </authorList>
    </citation>
    <scope>NUCLEOTIDE SEQUENCE [LARGE SCALE GENOMIC DNA]</scope>
</reference>
<evidence type="ECO:0000313" key="9">
    <source>
        <dbReference type="Proteomes" id="UP000775872"/>
    </source>
</evidence>
<dbReference type="Proteomes" id="UP000775872">
    <property type="component" value="Unassembled WGS sequence"/>
</dbReference>
<reference evidence="8 9" key="2">
    <citation type="submission" date="2021-10" db="EMBL/GenBank/DDBJ databases">
        <authorList>
            <person name="Piombo E."/>
        </authorList>
    </citation>
    <scope>NUCLEOTIDE SEQUENCE [LARGE SCALE GENOMIC DNA]</scope>
</reference>
<name>A0A9N9ZMU8_9HYPO</name>
<dbReference type="EMBL" id="CABFOC020000082">
    <property type="protein sequence ID" value="CAH0058055.1"/>
    <property type="molecule type" value="Genomic_DNA"/>
</dbReference>
<sequence>MASSQPSYLIIGAGVFGVSTAYHLIRKYPNASVTIVDRDAFDADSRVAASWDWNKIVRADYDDIVYCRMAIESQDVFKSDPLWQPYFLETGMFWMCRNSYAQDVINNYKQLNRKADISAVTVDEARELYGGLFKEADYTGVKEVLINKTSGVALAGDCLRAVTKAAIELGVKYVVGEAATLLVDGQGVCHGLKTKAGQVLTASHTIVCTGAGTSKLLEYSARSTGLSDLQAGSRIVAGGIATGMVTLDEKTYNERFASMPVGMQGYPAEIGEFTDTDRANIQQILTWSKTGPFLGSLAPTKDRELKWWGSKIFRNTTEVLPGRHISSPPDAEDYRQWKVSKPLQEDIRSVSEVFYGKEVKDWHFEKFRVCWDAFTTNGDFIISPHAAAKGLYLATCGSFHGFKFFPVIGEYVIQMLEGELESALAKKWSWDRERPDPSLNPEWPRSELNDYLDSTARL</sequence>
<protein>
    <recommendedName>
        <fullName evidence="7">FAD dependent oxidoreductase domain-containing protein</fullName>
    </recommendedName>
</protein>
<dbReference type="AlphaFoldDB" id="A0A9N9ZMU8"/>
<evidence type="ECO:0000256" key="1">
    <source>
        <dbReference type="ARBA" id="ARBA00001974"/>
    </source>
</evidence>
<dbReference type="Gene3D" id="3.50.50.60">
    <property type="entry name" value="FAD/NAD(P)-binding domain"/>
    <property type="match status" value="1"/>
</dbReference>